<dbReference type="OrthoDB" id="662113at2759"/>
<feature type="transmembrane region" description="Helical" evidence="2">
    <location>
        <begin position="12"/>
        <end position="38"/>
    </location>
</feature>
<organism evidence="4 5">
    <name type="scientific">Rhynchospora breviuscula</name>
    <dbReference type="NCBI Taxonomy" id="2022672"/>
    <lineage>
        <taxon>Eukaryota</taxon>
        <taxon>Viridiplantae</taxon>
        <taxon>Streptophyta</taxon>
        <taxon>Embryophyta</taxon>
        <taxon>Tracheophyta</taxon>
        <taxon>Spermatophyta</taxon>
        <taxon>Magnoliopsida</taxon>
        <taxon>Liliopsida</taxon>
        <taxon>Poales</taxon>
        <taxon>Cyperaceae</taxon>
        <taxon>Cyperoideae</taxon>
        <taxon>Rhynchosporeae</taxon>
        <taxon>Rhynchospora</taxon>
    </lineage>
</organism>
<protein>
    <recommendedName>
        <fullName evidence="3">RING-type domain-containing protein</fullName>
    </recommendedName>
</protein>
<dbReference type="Proteomes" id="UP001151287">
    <property type="component" value="Unassembled WGS sequence"/>
</dbReference>
<sequence length="143" mass="15586">MPDSISSTMNDSHAAIILTSLIIGCIILLGVGAALICSKCRRMLQKSRNTVAASPAELPEIDQISDPPFLYKNQSSEMVQCLACQGMIQVGEMVRQLSICKHLFHANCVLTRLQSSSTCPRCQRDIRAPDKRTISPCPSLEPA</sequence>
<keyword evidence="2" id="KW-0472">Membrane</keyword>
<accession>A0A9Q0HMA3</accession>
<dbReference type="PANTHER" id="PTHR45676">
    <property type="entry name" value="RING-H2 FINGER PROTEIN ATL51-RELATED"/>
    <property type="match status" value="1"/>
</dbReference>
<reference evidence="4" key="1">
    <citation type="journal article" date="2022" name="Cell">
        <title>Repeat-based holocentromeres influence genome architecture and karyotype evolution.</title>
        <authorList>
            <person name="Hofstatter P.G."/>
            <person name="Thangavel G."/>
            <person name="Lux T."/>
            <person name="Neumann P."/>
            <person name="Vondrak T."/>
            <person name="Novak P."/>
            <person name="Zhang M."/>
            <person name="Costa L."/>
            <person name="Castellani M."/>
            <person name="Scott A."/>
            <person name="Toegelov H."/>
            <person name="Fuchs J."/>
            <person name="Mata-Sucre Y."/>
            <person name="Dias Y."/>
            <person name="Vanzela A.L.L."/>
            <person name="Huettel B."/>
            <person name="Almeida C.C.S."/>
            <person name="Simkova H."/>
            <person name="Souza G."/>
            <person name="Pedrosa-Harand A."/>
            <person name="Macas J."/>
            <person name="Mayer K.F.X."/>
            <person name="Houben A."/>
            <person name="Marques A."/>
        </authorList>
    </citation>
    <scope>NUCLEOTIDE SEQUENCE</scope>
    <source>
        <strain evidence="4">RhyBre1mFocal</strain>
    </source>
</reference>
<keyword evidence="5" id="KW-1185">Reference proteome</keyword>
<dbReference type="PANTHER" id="PTHR45676:SF159">
    <property type="entry name" value="RING-H2 FINGER PROTEIN ATL51"/>
    <property type="match status" value="1"/>
</dbReference>
<proteinExistence type="predicted"/>
<keyword evidence="1" id="KW-0863">Zinc-finger</keyword>
<dbReference type="InterPro" id="IPR013083">
    <property type="entry name" value="Znf_RING/FYVE/PHD"/>
</dbReference>
<feature type="domain" description="RING-type" evidence="3">
    <location>
        <begin position="81"/>
        <end position="123"/>
    </location>
</feature>
<dbReference type="InterPro" id="IPR001841">
    <property type="entry name" value="Znf_RING"/>
</dbReference>
<evidence type="ECO:0000313" key="5">
    <source>
        <dbReference type="Proteomes" id="UP001151287"/>
    </source>
</evidence>
<evidence type="ECO:0000256" key="1">
    <source>
        <dbReference type="PROSITE-ProRule" id="PRU00175"/>
    </source>
</evidence>
<dbReference type="Gene3D" id="3.30.40.10">
    <property type="entry name" value="Zinc/RING finger domain, C3HC4 (zinc finger)"/>
    <property type="match status" value="1"/>
</dbReference>
<keyword evidence="1" id="KW-0862">Zinc</keyword>
<dbReference type="GO" id="GO:0016567">
    <property type="term" value="P:protein ubiquitination"/>
    <property type="evidence" value="ECO:0007669"/>
    <property type="project" value="TreeGrafter"/>
</dbReference>
<gene>
    <name evidence="4" type="ORF">LUZ63_015098</name>
</gene>
<evidence type="ECO:0000256" key="2">
    <source>
        <dbReference type="SAM" id="Phobius"/>
    </source>
</evidence>
<keyword evidence="1" id="KW-0479">Metal-binding</keyword>
<dbReference type="AlphaFoldDB" id="A0A9Q0HMA3"/>
<comment type="caution">
    <text evidence="4">The sequence shown here is derived from an EMBL/GenBank/DDBJ whole genome shotgun (WGS) entry which is preliminary data.</text>
</comment>
<dbReference type="Pfam" id="PF13639">
    <property type="entry name" value="zf-RING_2"/>
    <property type="match status" value="1"/>
</dbReference>
<dbReference type="PROSITE" id="PS50089">
    <property type="entry name" value="ZF_RING_2"/>
    <property type="match status" value="1"/>
</dbReference>
<dbReference type="SUPFAM" id="SSF57850">
    <property type="entry name" value="RING/U-box"/>
    <property type="match status" value="1"/>
</dbReference>
<evidence type="ECO:0000259" key="3">
    <source>
        <dbReference type="PROSITE" id="PS50089"/>
    </source>
</evidence>
<keyword evidence="2" id="KW-0812">Transmembrane</keyword>
<name>A0A9Q0HMA3_9POAL</name>
<evidence type="ECO:0000313" key="4">
    <source>
        <dbReference type="EMBL" id="KAJ1690943.1"/>
    </source>
</evidence>
<dbReference type="GO" id="GO:0008270">
    <property type="term" value="F:zinc ion binding"/>
    <property type="evidence" value="ECO:0007669"/>
    <property type="project" value="UniProtKB-KW"/>
</dbReference>
<keyword evidence="2" id="KW-1133">Transmembrane helix</keyword>
<dbReference type="EMBL" id="JAMQYH010000004">
    <property type="protein sequence ID" value="KAJ1690943.1"/>
    <property type="molecule type" value="Genomic_DNA"/>
</dbReference>